<dbReference type="OrthoDB" id="1434354at2759"/>
<gene>
    <name evidence="1" type="ORF">AFUS01_LOCUS21355</name>
</gene>
<name>A0A8J2P6D0_9HEXA</name>
<proteinExistence type="predicted"/>
<evidence type="ECO:0000313" key="1">
    <source>
        <dbReference type="EMBL" id="CAG7732874.1"/>
    </source>
</evidence>
<comment type="caution">
    <text evidence="1">The sequence shown here is derived from an EMBL/GenBank/DDBJ whole genome shotgun (WGS) entry which is preliminary data.</text>
</comment>
<dbReference type="PANTHER" id="PTHR23324">
    <property type="entry name" value="SEC14 RELATED PROTEIN"/>
    <property type="match status" value="1"/>
</dbReference>
<dbReference type="Proteomes" id="UP000708208">
    <property type="component" value="Unassembled WGS sequence"/>
</dbReference>
<evidence type="ECO:0008006" key="3">
    <source>
        <dbReference type="Google" id="ProtNLM"/>
    </source>
</evidence>
<dbReference type="InterPro" id="IPR051064">
    <property type="entry name" value="SEC14/CRAL-TRIO_domain"/>
</dbReference>
<keyword evidence="2" id="KW-1185">Reference proteome</keyword>
<dbReference type="PANTHER" id="PTHR23324:SF83">
    <property type="entry name" value="SEC14-LIKE PROTEIN 2"/>
    <property type="match status" value="1"/>
</dbReference>
<dbReference type="EMBL" id="CAJVCH010239283">
    <property type="protein sequence ID" value="CAG7732874.1"/>
    <property type="molecule type" value="Genomic_DNA"/>
</dbReference>
<sequence>MDSRKLFGDFPTTEEIAIQSLRGLIPDIISSNERFNSNFYLLQWLKAQKLNPEKTETMIRKSVQWRQDNQIESGWTDETFLDFLEKFGFVFGTDKDQCPVVCFPLGGKDYRKGISTYGKKEWVLYWAKFYAQVEDRIFTHNKQKNDETQRINYDSSTELVFIVDSKGLSAIQMASLDVLRLSIENVTNFVNYFPSDCSE</sequence>
<dbReference type="GO" id="GO:0005737">
    <property type="term" value="C:cytoplasm"/>
    <property type="evidence" value="ECO:0007669"/>
    <property type="project" value="TreeGrafter"/>
</dbReference>
<accession>A0A8J2P6D0</accession>
<evidence type="ECO:0000313" key="2">
    <source>
        <dbReference type="Proteomes" id="UP000708208"/>
    </source>
</evidence>
<protein>
    <recommendedName>
        <fullName evidence="3">CRAL-TRIO domain-containing protein</fullName>
    </recommendedName>
</protein>
<dbReference type="AlphaFoldDB" id="A0A8J2P6D0"/>
<reference evidence="1" key="1">
    <citation type="submission" date="2021-06" db="EMBL/GenBank/DDBJ databases">
        <authorList>
            <person name="Hodson N. C."/>
            <person name="Mongue J. A."/>
            <person name="Jaron S. K."/>
        </authorList>
    </citation>
    <scope>NUCLEOTIDE SEQUENCE</scope>
</reference>
<organism evidence="1 2">
    <name type="scientific">Allacma fusca</name>
    <dbReference type="NCBI Taxonomy" id="39272"/>
    <lineage>
        <taxon>Eukaryota</taxon>
        <taxon>Metazoa</taxon>
        <taxon>Ecdysozoa</taxon>
        <taxon>Arthropoda</taxon>
        <taxon>Hexapoda</taxon>
        <taxon>Collembola</taxon>
        <taxon>Symphypleona</taxon>
        <taxon>Sminthuridae</taxon>
        <taxon>Allacma</taxon>
    </lineage>
</organism>